<dbReference type="Pfam" id="PF06772">
    <property type="entry name" value="LtrA"/>
    <property type="match status" value="1"/>
</dbReference>
<dbReference type="OrthoDB" id="7698234at2"/>
<dbReference type="EMBL" id="LT598496">
    <property type="protein sequence ID" value="SBV25308.1"/>
    <property type="molecule type" value="Genomic_DNA"/>
</dbReference>
<sequence>MPAGPRGKGVTWEELFFDLAFVFALTQFSELLHEDHGWPGIGRALILFVPVYWATAGRTGDGQCVRGPAERRGDGPGAGDH</sequence>
<evidence type="ECO:0000313" key="2">
    <source>
        <dbReference type="Proteomes" id="UP000199393"/>
    </source>
</evidence>
<dbReference type="AlphaFoldDB" id="A0A1C3MYA9"/>
<reference evidence="2" key="1">
    <citation type="submission" date="2016-06" db="EMBL/GenBank/DDBJ databases">
        <authorList>
            <person name="Varghese N."/>
            <person name="Submissions Spin"/>
        </authorList>
    </citation>
    <scope>NUCLEOTIDE SEQUENCE [LARGE SCALE GENOMIC DNA]</scope>
    <source>
        <strain evidence="2">DSM 45344</strain>
    </source>
</reference>
<accession>A0A1C3MYA9</accession>
<dbReference type="Proteomes" id="UP000199393">
    <property type="component" value="Chromosome I"/>
</dbReference>
<dbReference type="PATRIC" id="fig|307121.4.peg.800"/>
<organism evidence="1 2">
    <name type="scientific">Micromonospora krabiensis</name>
    <dbReference type="NCBI Taxonomy" id="307121"/>
    <lineage>
        <taxon>Bacteria</taxon>
        <taxon>Bacillati</taxon>
        <taxon>Actinomycetota</taxon>
        <taxon>Actinomycetes</taxon>
        <taxon>Micromonosporales</taxon>
        <taxon>Micromonosporaceae</taxon>
        <taxon>Micromonospora</taxon>
    </lineage>
</organism>
<evidence type="ECO:0000313" key="1">
    <source>
        <dbReference type="EMBL" id="SBV25308.1"/>
    </source>
</evidence>
<keyword evidence="2" id="KW-1185">Reference proteome</keyword>
<proteinExistence type="predicted"/>
<name>A0A1C3MYA9_9ACTN</name>
<dbReference type="RefSeq" id="WP_091588597.1">
    <property type="nucleotide sequence ID" value="NZ_JBHRWG010000007.1"/>
</dbReference>
<gene>
    <name evidence="1" type="ORF">GA0070620_0780</name>
</gene>
<protein>
    <submittedName>
        <fullName evidence="1">Low temperature requirement A protein (LtrA)</fullName>
    </submittedName>
</protein>
<dbReference type="STRING" id="307121.GA0070620_0780"/>
<dbReference type="InterPro" id="IPR010640">
    <property type="entry name" value="Low_temperature_requirement_A"/>
</dbReference>